<dbReference type="Proteomes" id="UP000078428">
    <property type="component" value="Unassembled WGS sequence"/>
</dbReference>
<evidence type="ECO:0000313" key="2">
    <source>
        <dbReference type="Proteomes" id="UP000078428"/>
    </source>
</evidence>
<dbReference type="STRING" id="1285242.A6A04_10510"/>
<dbReference type="RefSeq" id="WP_068489273.1">
    <property type="nucleotide sequence ID" value="NZ_LWQT01000010.1"/>
</dbReference>
<dbReference type="OrthoDB" id="7362038at2"/>
<gene>
    <name evidence="1" type="ORF">A6A04_10510</name>
</gene>
<keyword evidence="2" id="KW-1185">Reference proteome</keyword>
<dbReference type="EMBL" id="LWQT01000010">
    <property type="protein sequence ID" value="OAN55983.1"/>
    <property type="molecule type" value="Genomic_DNA"/>
</dbReference>
<comment type="caution">
    <text evidence="1">The sequence shown here is derived from an EMBL/GenBank/DDBJ whole genome shotgun (WGS) entry which is preliminary data.</text>
</comment>
<proteinExistence type="predicted"/>
<reference evidence="1 2" key="1">
    <citation type="submission" date="2016-04" db="EMBL/GenBank/DDBJ databases">
        <title>Draft genome sequence of freshwater magnetotactic bacteria Magnetospirillum marisnigri SP-1 and Magnetospirillum moscoviense BB-1.</title>
        <authorList>
            <person name="Koziaeva V."/>
            <person name="Dziuba M.V."/>
            <person name="Ivanov T.M."/>
            <person name="Kuznetsov B."/>
            <person name="Grouzdev D.S."/>
        </authorList>
    </citation>
    <scope>NUCLEOTIDE SEQUENCE [LARGE SCALE GENOMIC DNA]</scope>
    <source>
        <strain evidence="1 2">SP-1</strain>
    </source>
</reference>
<dbReference type="AlphaFoldDB" id="A0A178MZJ9"/>
<organism evidence="1 2">
    <name type="scientific">Paramagnetospirillum marisnigri</name>
    <dbReference type="NCBI Taxonomy" id="1285242"/>
    <lineage>
        <taxon>Bacteria</taxon>
        <taxon>Pseudomonadati</taxon>
        <taxon>Pseudomonadota</taxon>
        <taxon>Alphaproteobacteria</taxon>
        <taxon>Rhodospirillales</taxon>
        <taxon>Magnetospirillaceae</taxon>
        <taxon>Paramagnetospirillum</taxon>
    </lineage>
</organism>
<protein>
    <submittedName>
        <fullName evidence="1">Uncharacterized protein</fullName>
    </submittedName>
</protein>
<name>A0A178MZJ9_9PROT</name>
<evidence type="ECO:0000313" key="1">
    <source>
        <dbReference type="EMBL" id="OAN55983.1"/>
    </source>
</evidence>
<accession>A0A178MZJ9</accession>
<sequence length="69" mass="7567">MIENPTFAVLAASSHLATGLLQVLAPRETRDVRCEAAEKARVAQPICLGDVGWCDHYGHRHGDVDVERL</sequence>